<dbReference type="Proteomes" id="UP000316921">
    <property type="component" value="Chromosome"/>
</dbReference>
<keyword evidence="1" id="KW-0175">Coiled coil</keyword>
<organism evidence="4 5">
    <name type="scientific">Engelhardtia mirabilis</name>
    <dbReference type="NCBI Taxonomy" id="2528011"/>
    <lineage>
        <taxon>Bacteria</taxon>
        <taxon>Pseudomonadati</taxon>
        <taxon>Planctomycetota</taxon>
        <taxon>Planctomycetia</taxon>
        <taxon>Planctomycetia incertae sedis</taxon>
        <taxon>Engelhardtia</taxon>
    </lineage>
</organism>
<sequence>MGADSDQRAGEDPPPPASEVLPPGEGRRKKRPRLVEALRKVRDSGLKKGAKDVLTGAFDERRSELEELATAALRRALVEETERIERLIERSVEVKKREVRLSLLVLVAASLLYAALAWIASLLGQGAGG</sequence>
<evidence type="ECO:0000256" key="3">
    <source>
        <dbReference type="SAM" id="Phobius"/>
    </source>
</evidence>
<feature type="compositionally biased region" description="Basic and acidic residues" evidence="2">
    <location>
        <begin position="1"/>
        <end position="11"/>
    </location>
</feature>
<feature type="coiled-coil region" evidence="1">
    <location>
        <begin position="70"/>
        <end position="97"/>
    </location>
</feature>
<keyword evidence="5" id="KW-1185">Reference proteome</keyword>
<dbReference type="RefSeq" id="WP_145068689.1">
    <property type="nucleotide sequence ID" value="NZ_CP036287.1"/>
</dbReference>
<evidence type="ECO:0000313" key="5">
    <source>
        <dbReference type="Proteomes" id="UP000316921"/>
    </source>
</evidence>
<keyword evidence="3" id="KW-0812">Transmembrane</keyword>
<reference evidence="4 5" key="1">
    <citation type="submission" date="2019-02" db="EMBL/GenBank/DDBJ databases">
        <title>Deep-cultivation of Planctomycetes and their phenomic and genomic characterization uncovers novel biology.</title>
        <authorList>
            <person name="Wiegand S."/>
            <person name="Jogler M."/>
            <person name="Boedeker C."/>
            <person name="Pinto D."/>
            <person name="Vollmers J."/>
            <person name="Rivas-Marin E."/>
            <person name="Kohn T."/>
            <person name="Peeters S.H."/>
            <person name="Heuer A."/>
            <person name="Rast P."/>
            <person name="Oberbeckmann S."/>
            <person name="Bunk B."/>
            <person name="Jeske O."/>
            <person name="Meyerdierks A."/>
            <person name="Storesund J.E."/>
            <person name="Kallscheuer N."/>
            <person name="Luecker S."/>
            <person name="Lage O.M."/>
            <person name="Pohl T."/>
            <person name="Merkel B.J."/>
            <person name="Hornburger P."/>
            <person name="Mueller R.-W."/>
            <person name="Bruemmer F."/>
            <person name="Labrenz M."/>
            <person name="Spormann A.M."/>
            <person name="Op den Camp H."/>
            <person name="Overmann J."/>
            <person name="Amann R."/>
            <person name="Jetten M.S.M."/>
            <person name="Mascher T."/>
            <person name="Medema M.H."/>
            <person name="Devos D.P."/>
            <person name="Kaster A.-K."/>
            <person name="Ovreas L."/>
            <person name="Rohde M."/>
            <person name="Galperin M.Y."/>
            <person name="Jogler C."/>
        </authorList>
    </citation>
    <scope>NUCLEOTIDE SEQUENCE [LARGE SCALE GENOMIC DNA]</scope>
    <source>
        <strain evidence="4 5">Pla133</strain>
    </source>
</reference>
<feature type="region of interest" description="Disordered" evidence="2">
    <location>
        <begin position="1"/>
        <end position="33"/>
    </location>
</feature>
<evidence type="ECO:0000256" key="1">
    <source>
        <dbReference type="SAM" id="Coils"/>
    </source>
</evidence>
<keyword evidence="3" id="KW-1133">Transmembrane helix</keyword>
<gene>
    <name evidence="4" type="ORF">Pla133_42130</name>
</gene>
<dbReference type="AlphaFoldDB" id="A0A518BQ51"/>
<accession>A0A518BQ51</accession>
<name>A0A518BQ51_9BACT</name>
<keyword evidence="3" id="KW-0472">Membrane</keyword>
<dbReference type="KEGG" id="pbap:Pla133_42130"/>
<evidence type="ECO:0000256" key="2">
    <source>
        <dbReference type="SAM" id="MobiDB-lite"/>
    </source>
</evidence>
<proteinExistence type="predicted"/>
<protein>
    <submittedName>
        <fullName evidence="4">Uncharacterized protein</fullName>
    </submittedName>
</protein>
<evidence type="ECO:0000313" key="4">
    <source>
        <dbReference type="EMBL" id="QDU69097.1"/>
    </source>
</evidence>
<feature type="transmembrane region" description="Helical" evidence="3">
    <location>
        <begin position="101"/>
        <end position="123"/>
    </location>
</feature>
<dbReference type="EMBL" id="CP036287">
    <property type="protein sequence ID" value="QDU69097.1"/>
    <property type="molecule type" value="Genomic_DNA"/>
</dbReference>